<feature type="domain" description="Haem-binding" evidence="2">
    <location>
        <begin position="13"/>
        <end position="141"/>
    </location>
</feature>
<evidence type="ECO:0000259" key="2">
    <source>
        <dbReference type="SMART" id="SM01235"/>
    </source>
</evidence>
<protein>
    <recommendedName>
        <fullName evidence="2">Haem-binding domain-containing protein</fullName>
    </recommendedName>
</protein>
<dbReference type="PATRIC" id="fig|1191523.3.peg.932"/>
<keyword evidence="1" id="KW-1133">Transmembrane helix</keyword>
<dbReference type="OrthoDB" id="196738at2"/>
<proteinExistence type="predicted"/>
<sequence length="141" mass="16664">MKLFAKIFIVILIAGFIGIQFIKVDRKNPTVKADLRAPQEVKNILKESCYDCHSNETKWPWYSYIAPLSLLIEKDVVEGRRELNFSEWETYDSKKKAFLMKEIWEEVENDEMPKAVYTLTRPNVRLDSVKKNIIKKWTTGY</sequence>
<evidence type="ECO:0000313" key="3">
    <source>
        <dbReference type="EMBL" id="AFN74125.1"/>
    </source>
</evidence>
<dbReference type="HOGENOM" id="CLU_120447_0_0_10"/>
<keyword evidence="1" id="KW-0812">Transmembrane</keyword>
<dbReference type="SMART" id="SM01235">
    <property type="entry name" value="Haem_bd"/>
    <property type="match status" value="1"/>
</dbReference>
<dbReference type="Pfam" id="PF14376">
    <property type="entry name" value="Haem_bd"/>
    <property type="match status" value="1"/>
</dbReference>
<name>I6Z4Q6_MELRP</name>
<reference evidence="3 4" key="1">
    <citation type="journal article" date="2013" name="PLoS ONE">
        <title>Genomic analysis of Melioribacter roseus, facultatively anaerobic organotrophic bacterium representing a novel deep lineage within Bacteriodetes/Chlorobi group.</title>
        <authorList>
            <person name="Kadnikov V.V."/>
            <person name="Mardanov A.V."/>
            <person name="Podosokorskaya O.A."/>
            <person name="Gavrilov S.N."/>
            <person name="Kublanov I.V."/>
            <person name="Beletsky A.V."/>
            <person name="Bonch-Osmolovskaya E.A."/>
            <person name="Ravin N.V."/>
        </authorList>
    </citation>
    <scope>NUCLEOTIDE SEQUENCE [LARGE SCALE GENOMIC DNA]</scope>
    <source>
        <strain evidence="4">JCM 17771 / P3M-2</strain>
    </source>
</reference>
<dbReference type="Proteomes" id="UP000009011">
    <property type="component" value="Chromosome"/>
</dbReference>
<keyword evidence="1" id="KW-0472">Membrane</keyword>
<dbReference type="AlphaFoldDB" id="I6Z4Q6"/>
<dbReference type="KEGG" id="mro:MROS_0884"/>
<dbReference type="RefSeq" id="WP_014855561.1">
    <property type="nucleotide sequence ID" value="NC_018178.1"/>
</dbReference>
<gene>
    <name evidence="3" type="ordered locus">MROS_0884</name>
</gene>
<dbReference type="eggNOG" id="COG2010">
    <property type="taxonomic scope" value="Bacteria"/>
</dbReference>
<dbReference type="EMBL" id="CP003557">
    <property type="protein sequence ID" value="AFN74125.1"/>
    <property type="molecule type" value="Genomic_DNA"/>
</dbReference>
<feature type="transmembrane region" description="Helical" evidence="1">
    <location>
        <begin position="6"/>
        <end position="22"/>
    </location>
</feature>
<accession>I6Z4Q6</accession>
<dbReference type="InterPro" id="IPR025992">
    <property type="entry name" value="Haem-bd"/>
</dbReference>
<evidence type="ECO:0000313" key="4">
    <source>
        <dbReference type="Proteomes" id="UP000009011"/>
    </source>
</evidence>
<dbReference type="STRING" id="1191523.MROS_0884"/>
<organism evidence="3 4">
    <name type="scientific">Melioribacter roseus (strain DSM 23840 / JCM 17771 / VKM B-2668 / P3M-2)</name>
    <dbReference type="NCBI Taxonomy" id="1191523"/>
    <lineage>
        <taxon>Bacteria</taxon>
        <taxon>Pseudomonadati</taxon>
        <taxon>Ignavibacteriota</taxon>
        <taxon>Ignavibacteria</taxon>
        <taxon>Ignavibacteriales</taxon>
        <taxon>Melioribacteraceae</taxon>
        <taxon>Melioribacter</taxon>
    </lineage>
</organism>
<keyword evidence="4" id="KW-1185">Reference proteome</keyword>
<evidence type="ECO:0000256" key="1">
    <source>
        <dbReference type="SAM" id="Phobius"/>
    </source>
</evidence>